<dbReference type="InterPro" id="IPR038838">
    <property type="entry name" value="TRIR"/>
</dbReference>
<organism evidence="2 3">
    <name type="scientific">Rhodnius prolixus</name>
    <name type="common">Triatomid bug</name>
    <dbReference type="NCBI Taxonomy" id="13249"/>
    <lineage>
        <taxon>Eukaryota</taxon>
        <taxon>Metazoa</taxon>
        <taxon>Ecdysozoa</taxon>
        <taxon>Arthropoda</taxon>
        <taxon>Hexapoda</taxon>
        <taxon>Insecta</taxon>
        <taxon>Pterygota</taxon>
        <taxon>Neoptera</taxon>
        <taxon>Paraneoptera</taxon>
        <taxon>Hemiptera</taxon>
        <taxon>Heteroptera</taxon>
        <taxon>Panheteroptera</taxon>
        <taxon>Cimicomorpha</taxon>
        <taxon>Reduviidae</taxon>
        <taxon>Triatominae</taxon>
        <taxon>Rhodnius</taxon>
    </lineage>
</organism>
<dbReference type="GO" id="GO:0008409">
    <property type="term" value="F:5'-3' exonuclease activity"/>
    <property type="evidence" value="ECO:0007669"/>
    <property type="project" value="InterPro"/>
</dbReference>
<dbReference type="eggNOG" id="ENOG502S83W">
    <property type="taxonomic scope" value="Eukaryota"/>
</dbReference>
<name>T1I1K2_RHOPR</name>
<reference evidence="2" key="1">
    <citation type="submission" date="2015-05" db="UniProtKB">
        <authorList>
            <consortium name="EnsemblMetazoa"/>
        </authorList>
    </citation>
    <scope>IDENTIFICATION</scope>
</reference>
<evidence type="ECO:0000313" key="2">
    <source>
        <dbReference type="EnsemblMetazoa" id="RPRC010172-PA"/>
    </source>
</evidence>
<evidence type="ECO:0000313" key="3">
    <source>
        <dbReference type="Proteomes" id="UP000015103"/>
    </source>
</evidence>
<protein>
    <submittedName>
        <fullName evidence="2">Uncharacterized protein</fullName>
    </submittedName>
</protein>
<dbReference type="STRING" id="13249.T1I1K2"/>
<dbReference type="PANTHER" id="PTHR34753">
    <property type="entry name" value="TELOMERASE RNA COMPONENT INTERACTING RNASE"/>
    <property type="match status" value="1"/>
</dbReference>
<dbReference type="Proteomes" id="UP000015103">
    <property type="component" value="Unassembled WGS sequence"/>
</dbReference>
<proteinExistence type="predicted"/>
<dbReference type="EMBL" id="ACPB03006874">
    <property type="status" value="NOT_ANNOTATED_CDS"/>
    <property type="molecule type" value="Genomic_DNA"/>
</dbReference>
<keyword evidence="3" id="KW-1185">Reference proteome</keyword>
<evidence type="ECO:0000256" key="1">
    <source>
        <dbReference type="SAM" id="MobiDB-lite"/>
    </source>
</evidence>
<accession>T1I1K2</accession>
<feature type="compositionally biased region" description="Low complexity" evidence="1">
    <location>
        <begin position="1"/>
        <end position="17"/>
    </location>
</feature>
<dbReference type="VEuPathDB" id="VectorBase:RPRC010172"/>
<dbReference type="GO" id="GO:0008408">
    <property type="term" value="F:3'-5' exonuclease activity"/>
    <property type="evidence" value="ECO:0007669"/>
    <property type="project" value="InterPro"/>
</dbReference>
<dbReference type="AlphaFoldDB" id="T1I1K2"/>
<dbReference type="HOGENOM" id="CLU_126877_0_1_1"/>
<dbReference type="EnsemblMetazoa" id="RPRC010172-RA">
    <property type="protein sequence ID" value="RPRC010172-PA"/>
    <property type="gene ID" value="RPRC010172"/>
</dbReference>
<dbReference type="InParanoid" id="T1I1K2"/>
<sequence length="99" mass="10786">MQEKAATSSTTAPSSSTDQTDEPSTLKSGDDSVQIKKAYLGKRRGGGRVLPTGKVKKPKVESVADEPAPNDAWSVYLAEVKRYKETTCEEDEKTRPLVK</sequence>
<feature type="region of interest" description="Disordered" evidence="1">
    <location>
        <begin position="1"/>
        <end position="67"/>
    </location>
</feature>
<dbReference type="PANTHER" id="PTHR34753:SF1">
    <property type="entry name" value="TELOMERASE RNA COMPONENT INTERACTING RNASE"/>
    <property type="match status" value="1"/>
</dbReference>